<evidence type="ECO:0000313" key="2">
    <source>
        <dbReference type="Proteomes" id="UP000681340"/>
    </source>
</evidence>
<dbReference type="EMBL" id="BOQL01000071">
    <property type="protein sequence ID" value="GIM78049.1"/>
    <property type="molecule type" value="Genomic_DNA"/>
</dbReference>
<gene>
    <name evidence="1" type="ORF">Aau02nite_78990</name>
</gene>
<sequence>MGARGRLTEFPERVPVGLSEAQKYRLEAIAEARGITLAGVVRYLIDKEWSEQHGCEASQDGPQEG</sequence>
<dbReference type="Proteomes" id="UP000681340">
    <property type="component" value="Unassembled WGS sequence"/>
</dbReference>
<proteinExistence type="predicted"/>
<keyword evidence="2" id="KW-1185">Reference proteome</keyword>
<reference evidence="1" key="1">
    <citation type="submission" date="2021-03" db="EMBL/GenBank/DDBJ databases">
        <title>Whole genome shotgun sequence of Actinoplanes auranticolor NBRC 12245.</title>
        <authorList>
            <person name="Komaki H."/>
            <person name="Tamura T."/>
        </authorList>
    </citation>
    <scope>NUCLEOTIDE SEQUENCE</scope>
    <source>
        <strain evidence="1">NBRC 12245</strain>
    </source>
</reference>
<dbReference type="AlphaFoldDB" id="A0A919SUV1"/>
<protein>
    <submittedName>
        <fullName evidence="1">Uncharacterized protein</fullName>
    </submittedName>
</protein>
<evidence type="ECO:0000313" key="1">
    <source>
        <dbReference type="EMBL" id="GIM78049.1"/>
    </source>
</evidence>
<organism evidence="1 2">
    <name type="scientific">Actinoplanes auranticolor</name>
    <dbReference type="NCBI Taxonomy" id="47988"/>
    <lineage>
        <taxon>Bacteria</taxon>
        <taxon>Bacillati</taxon>
        <taxon>Actinomycetota</taxon>
        <taxon>Actinomycetes</taxon>
        <taxon>Micromonosporales</taxon>
        <taxon>Micromonosporaceae</taxon>
        <taxon>Actinoplanes</taxon>
    </lineage>
</organism>
<accession>A0A919SUV1</accession>
<comment type="caution">
    <text evidence="1">The sequence shown here is derived from an EMBL/GenBank/DDBJ whole genome shotgun (WGS) entry which is preliminary data.</text>
</comment>
<name>A0A919SUV1_9ACTN</name>